<evidence type="ECO:0000313" key="2">
    <source>
        <dbReference type="Proteomes" id="UP000605201"/>
    </source>
</evidence>
<sequence length="81" mass="9061">MMNPEKINIHPHVLDSLVGNRVRIVGDHPHSGCSGEIVRIAESPWGKRPVVKLDEPHMGISECFIMKSKNAAKELRGKRKP</sequence>
<gene>
    <name evidence="1" type="ORF">H8D96_08160</name>
</gene>
<accession>A0A8J6NQX0</accession>
<evidence type="ECO:0000313" key="1">
    <source>
        <dbReference type="EMBL" id="MBC8431881.1"/>
    </source>
</evidence>
<reference evidence="1 2" key="1">
    <citation type="submission" date="2020-08" db="EMBL/GenBank/DDBJ databases">
        <title>Bridging the membrane lipid divide: bacteria of the FCB group superphylum have the potential to synthesize archaeal ether lipids.</title>
        <authorList>
            <person name="Villanueva L."/>
            <person name="Von Meijenfeldt F.A.B."/>
            <person name="Westbye A.B."/>
            <person name="Yadav S."/>
            <person name="Hopmans E.C."/>
            <person name="Dutilh B.E."/>
            <person name="Sinninghe Damste J.S."/>
        </authorList>
    </citation>
    <scope>NUCLEOTIDE SEQUENCE [LARGE SCALE GENOMIC DNA]</scope>
    <source>
        <strain evidence="1">NIOZ-UU17</strain>
    </source>
</reference>
<comment type="caution">
    <text evidence="1">The sequence shown here is derived from an EMBL/GenBank/DDBJ whole genome shotgun (WGS) entry which is preliminary data.</text>
</comment>
<dbReference type="EMBL" id="JACNIG010000188">
    <property type="protein sequence ID" value="MBC8431881.1"/>
    <property type="molecule type" value="Genomic_DNA"/>
</dbReference>
<protein>
    <submittedName>
        <fullName evidence="1">Uncharacterized protein</fullName>
    </submittedName>
</protein>
<organism evidence="1 2">
    <name type="scientific">Candidatus Desulfatibia vada</name>
    <dbReference type="NCBI Taxonomy" id="2841696"/>
    <lineage>
        <taxon>Bacteria</taxon>
        <taxon>Pseudomonadati</taxon>
        <taxon>Thermodesulfobacteriota</taxon>
        <taxon>Desulfobacteria</taxon>
        <taxon>Desulfobacterales</taxon>
        <taxon>Desulfobacterales incertae sedis</taxon>
        <taxon>Candidatus Desulfatibia</taxon>
    </lineage>
</organism>
<dbReference type="Proteomes" id="UP000605201">
    <property type="component" value="Unassembled WGS sequence"/>
</dbReference>
<proteinExistence type="predicted"/>
<name>A0A8J6NQX0_9BACT</name>
<dbReference type="AlphaFoldDB" id="A0A8J6NQX0"/>